<keyword evidence="3" id="KW-1185">Reference proteome</keyword>
<feature type="compositionally biased region" description="Polar residues" evidence="1">
    <location>
        <begin position="367"/>
        <end position="386"/>
    </location>
</feature>
<dbReference type="Proteomes" id="UP000009027">
    <property type="component" value="Unassembled WGS sequence"/>
</dbReference>
<dbReference type="EMBL" id="CAEX01000416">
    <property type="protein sequence ID" value="CCD18118.1"/>
    <property type="molecule type" value="Genomic_DNA"/>
</dbReference>
<accession>F9WKU1</accession>
<dbReference type="AlphaFoldDB" id="F9WKU1"/>
<sequence length="545" mass="60210">MAKGGTNTAAQWQGLRAQRCESGSIHRAEAVCREEKRIVGEKWETAAFVKAPQRAVRNANGAPPCRGRLSTGKVSRDAERHSATLRSTAGLSEGEHGLRKQMPKRRSNYTSPASSRAGFDTLQLNKAPRAKQETNKTWSHQMKRRRPWRTGQPECVARFGASQMNPQRGKRAAQCKTRQITTQMCKRGPSAWRRELAHSVPMQVAVPCSRLSQRTSSSGKRLRRGERTTRLARMRRGGVNGASVFARQRRIGGTWRIAQGLRRILLTRHVLCRAEALGFRDEAAHGHSASCFAIASLSIKAMTSVAQKLAPNKQRNTNAHTGRVKSSKTDFHPANDMRTRLLHGGCLTVAPRCAHFVAPFPRKACDSTASGHVHSQSAGEGSTASHAPSPPQRTLHKHEPPATRSPTVVEVFTAKHRRQMRGDFSVCRGTNTTFPIGHSTRITDTALHTSVQHARPNTKQLANAGGNQSTHLAEYQMHCCHRSTSPGRVVQRAIRAPPSRCSNTTQRADSRQHPTQYALWPHAGKARHGNCTLASRQRSKRLVPH</sequence>
<evidence type="ECO:0000256" key="1">
    <source>
        <dbReference type="SAM" id="MobiDB-lite"/>
    </source>
</evidence>
<organism evidence="2 3">
    <name type="scientific">Trypanosoma vivax (strain Y486)</name>
    <dbReference type="NCBI Taxonomy" id="1055687"/>
    <lineage>
        <taxon>Eukaryota</taxon>
        <taxon>Discoba</taxon>
        <taxon>Euglenozoa</taxon>
        <taxon>Kinetoplastea</taxon>
        <taxon>Metakinetoplastina</taxon>
        <taxon>Trypanosomatida</taxon>
        <taxon>Trypanosomatidae</taxon>
        <taxon>Trypanosoma</taxon>
        <taxon>Duttonella</taxon>
    </lineage>
</organism>
<protein>
    <submittedName>
        <fullName evidence="2">Uncharacterized protein</fullName>
    </submittedName>
</protein>
<feature type="region of interest" description="Disordered" evidence="1">
    <location>
        <begin position="309"/>
        <end position="333"/>
    </location>
</feature>
<evidence type="ECO:0000313" key="2">
    <source>
        <dbReference type="EMBL" id="CCD18118.1"/>
    </source>
</evidence>
<evidence type="ECO:0000313" key="3">
    <source>
        <dbReference type="Proteomes" id="UP000009027"/>
    </source>
</evidence>
<gene>
    <name evidence="2" type="ORF">TvY486_0007530</name>
</gene>
<proteinExistence type="predicted"/>
<feature type="region of interest" description="Disordered" evidence="1">
    <location>
        <begin position="59"/>
        <end position="149"/>
    </location>
</feature>
<name>F9WKU1_TRYVY</name>
<feature type="region of interest" description="Disordered" evidence="1">
    <location>
        <begin position="367"/>
        <end position="407"/>
    </location>
</feature>
<reference evidence="2 3" key="1">
    <citation type="journal article" date="2012" name="Proc. Natl. Acad. Sci. U.S.A.">
        <title>Antigenic diversity is generated by distinct evolutionary mechanisms in African trypanosome species.</title>
        <authorList>
            <person name="Jackson A.P."/>
            <person name="Berry A."/>
            <person name="Aslett M."/>
            <person name="Allison H.C."/>
            <person name="Burton P."/>
            <person name="Vavrova-Anderson J."/>
            <person name="Brown R."/>
            <person name="Browne H."/>
            <person name="Corton N."/>
            <person name="Hauser H."/>
            <person name="Gamble J."/>
            <person name="Gilderthorp R."/>
            <person name="Marcello L."/>
            <person name="McQuillan J."/>
            <person name="Otto T.D."/>
            <person name="Quail M.A."/>
            <person name="Sanders M.J."/>
            <person name="van Tonder A."/>
            <person name="Ginger M.L."/>
            <person name="Field M.C."/>
            <person name="Barry J.D."/>
            <person name="Hertz-Fowler C."/>
            <person name="Berriman M."/>
        </authorList>
    </citation>
    <scope>NUCLEOTIDE SEQUENCE</scope>
    <source>
        <strain evidence="2 3">Y486</strain>
    </source>
</reference>